<reference evidence="4 5" key="1">
    <citation type="submission" date="2020-08" db="EMBL/GenBank/DDBJ databases">
        <title>Sequencing the genomes of 1000 actinobacteria strains.</title>
        <authorList>
            <person name="Klenk H.-P."/>
        </authorList>
    </citation>
    <scope>NUCLEOTIDE SEQUENCE [LARGE SCALE GENOMIC DNA]</scope>
    <source>
        <strain evidence="4 5">DSM 45362</strain>
    </source>
</reference>
<dbReference type="AlphaFoldDB" id="A0A841BSQ0"/>
<evidence type="ECO:0000313" key="4">
    <source>
        <dbReference type="EMBL" id="MBB5871254.1"/>
    </source>
</evidence>
<dbReference type="PROSITE" id="PS51192">
    <property type="entry name" value="HELICASE_ATP_BIND_1"/>
    <property type="match status" value="1"/>
</dbReference>
<feature type="domain" description="Helicase C-terminal" evidence="3">
    <location>
        <begin position="532"/>
        <end position="685"/>
    </location>
</feature>
<proteinExistence type="predicted"/>
<comment type="caution">
    <text evidence="4">The sequence shown here is derived from an EMBL/GenBank/DDBJ whole genome shotgun (WGS) entry which is preliminary data.</text>
</comment>
<organism evidence="4 5">
    <name type="scientific">Allocatelliglobosispora scoriae</name>
    <dbReference type="NCBI Taxonomy" id="643052"/>
    <lineage>
        <taxon>Bacteria</taxon>
        <taxon>Bacillati</taxon>
        <taxon>Actinomycetota</taxon>
        <taxon>Actinomycetes</taxon>
        <taxon>Micromonosporales</taxon>
        <taxon>Micromonosporaceae</taxon>
        <taxon>Allocatelliglobosispora</taxon>
    </lineage>
</organism>
<dbReference type="Gene3D" id="3.30.870.10">
    <property type="entry name" value="Endonuclease Chain A"/>
    <property type="match status" value="1"/>
</dbReference>
<keyword evidence="4" id="KW-0067">ATP-binding</keyword>
<evidence type="ECO:0000259" key="3">
    <source>
        <dbReference type="PROSITE" id="PS51194"/>
    </source>
</evidence>
<feature type="domain" description="PLD phosphodiesterase" evidence="1">
    <location>
        <begin position="203"/>
        <end position="234"/>
    </location>
</feature>
<keyword evidence="5" id="KW-1185">Reference proteome</keyword>
<dbReference type="InterPro" id="IPR006935">
    <property type="entry name" value="Helicase/UvrB_N"/>
</dbReference>
<dbReference type="InterPro" id="IPR021835">
    <property type="entry name" value="DUF3427"/>
</dbReference>
<dbReference type="SUPFAM" id="SSF56024">
    <property type="entry name" value="Phospholipase D/nuclease"/>
    <property type="match status" value="1"/>
</dbReference>
<dbReference type="Gene3D" id="3.40.50.300">
    <property type="entry name" value="P-loop containing nucleotide triphosphate hydrolases"/>
    <property type="match status" value="2"/>
</dbReference>
<dbReference type="GO" id="GO:0005524">
    <property type="term" value="F:ATP binding"/>
    <property type="evidence" value="ECO:0007669"/>
    <property type="project" value="InterPro"/>
</dbReference>
<evidence type="ECO:0000313" key="5">
    <source>
        <dbReference type="Proteomes" id="UP000587527"/>
    </source>
</evidence>
<dbReference type="Pfam" id="PF00271">
    <property type="entry name" value="Helicase_C"/>
    <property type="match status" value="1"/>
</dbReference>
<dbReference type="SMART" id="SM00487">
    <property type="entry name" value="DEXDc"/>
    <property type="match status" value="1"/>
</dbReference>
<evidence type="ECO:0000259" key="2">
    <source>
        <dbReference type="PROSITE" id="PS51192"/>
    </source>
</evidence>
<dbReference type="PANTHER" id="PTHR47962:SF7">
    <property type="entry name" value="MITOCHONDRIAL ATP-DEPENDENT HELICASE IRC3-RELATED"/>
    <property type="match status" value="1"/>
</dbReference>
<dbReference type="InterPro" id="IPR025202">
    <property type="entry name" value="PLD-like_dom"/>
</dbReference>
<gene>
    <name evidence="4" type="ORF">F4553_004633</name>
</gene>
<dbReference type="CDD" id="cd18032">
    <property type="entry name" value="DEXHc_RE_I_III_res"/>
    <property type="match status" value="1"/>
</dbReference>
<dbReference type="PANTHER" id="PTHR47962">
    <property type="entry name" value="ATP-DEPENDENT HELICASE LHR-RELATED-RELATED"/>
    <property type="match status" value="1"/>
</dbReference>
<keyword evidence="4" id="KW-0547">Nucleotide-binding</keyword>
<dbReference type="Pfam" id="PF13091">
    <property type="entry name" value="PLDc_2"/>
    <property type="match status" value="1"/>
</dbReference>
<dbReference type="Proteomes" id="UP000587527">
    <property type="component" value="Unassembled WGS sequence"/>
</dbReference>
<dbReference type="Pfam" id="PF11907">
    <property type="entry name" value="DUF3427"/>
    <property type="match status" value="1"/>
</dbReference>
<accession>A0A841BSQ0</accession>
<dbReference type="InterPro" id="IPR001650">
    <property type="entry name" value="Helicase_C-like"/>
</dbReference>
<feature type="domain" description="Helicase ATP-binding" evidence="2">
    <location>
        <begin position="320"/>
        <end position="474"/>
    </location>
</feature>
<dbReference type="PROSITE" id="PS50035">
    <property type="entry name" value="PLD"/>
    <property type="match status" value="1"/>
</dbReference>
<keyword evidence="4" id="KW-0378">Hydrolase</keyword>
<dbReference type="GO" id="GO:0004386">
    <property type="term" value="F:helicase activity"/>
    <property type="evidence" value="ECO:0007669"/>
    <property type="project" value="UniProtKB-KW"/>
</dbReference>
<dbReference type="EMBL" id="JACHMN010000002">
    <property type="protein sequence ID" value="MBB5871254.1"/>
    <property type="molecule type" value="Genomic_DNA"/>
</dbReference>
<dbReference type="CDD" id="cd18799">
    <property type="entry name" value="SF2_C_EcoAI-like"/>
    <property type="match status" value="1"/>
</dbReference>
<dbReference type="PROSITE" id="PS51194">
    <property type="entry name" value="HELICASE_CTER"/>
    <property type="match status" value="1"/>
</dbReference>
<dbReference type="SUPFAM" id="SSF52540">
    <property type="entry name" value="P-loop containing nucleoside triphosphate hydrolases"/>
    <property type="match status" value="1"/>
</dbReference>
<dbReference type="GO" id="GO:0003677">
    <property type="term" value="F:DNA binding"/>
    <property type="evidence" value="ECO:0007669"/>
    <property type="project" value="InterPro"/>
</dbReference>
<name>A0A841BSQ0_9ACTN</name>
<dbReference type="InterPro" id="IPR027417">
    <property type="entry name" value="P-loop_NTPase"/>
</dbReference>
<protein>
    <submittedName>
        <fullName evidence="4">Superfamily II DNA or RNA helicase</fullName>
    </submittedName>
</protein>
<keyword evidence="4" id="KW-0347">Helicase</keyword>
<dbReference type="GO" id="GO:0006793">
    <property type="term" value="P:phosphorus metabolic process"/>
    <property type="evidence" value="ECO:0007669"/>
    <property type="project" value="UniProtKB-ARBA"/>
</dbReference>
<dbReference type="InterPro" id="IPR014001">
    <property type="entry name" value="Helicase_ATP-bd"/>
</dbReference>
<evidence type="ECO:0000259" key="1">
    <source>
        <dbReference type="PROSITE" id="PS50035"/>
    </source>
</evidence>
<dbReference type="SMART" id="SM00490">
    <property type="entry name" value="HELICc"/>
    <property type="match status" value="1"/>
</dbReference>
<sequence>MTRSLDELVESVSDTELVKVRSLDPVDADVPLARHIAALTRKALRSVRGEPDERLSRQLEIVNRVTELLIELAPEVVAPEAMVAASSELLAIAARRELGGTVHFPERPIVPLNASALLMNGHGQPQIGFELQRELASTRSVDLLCAFVKWNGVRVLERQLAEFMERGGRLRVITTTYIGATDRMAVDRLVELGAQVRVSYETKMTRLHAKAWLFHRDNDLSTAYVGSSNLSKSALSHGLEWNVRLAEAEQPHLIDTFAATFDSYWDDAAFEPYDPARDGERLTRALAKERGGSSVEIDFAAVDVRPYPFQSEILDGLDAERQVHGRHRNLVVMATGTGKTIVAALDYRRLAATGQVGSLLFVAHRREILQQSRATFRLVMRDQEFGELLVGEAKPRDGRHVFASIQALSAAAPDQLSPDDFDMVIIDEFHHAEAPTYRALLDRLAPKELLGLTATPERADGHHVKEFFDGRIAVELRLWEAIERGLLAPFQYFGVHDGVDLRSLPWRRGYDQAALSQVYADDGGRVGVVLEALRRKVGDLGKMRALGFCVDVRHAEFMAARFNAAGVSSVAVTSATPSEVRAQALRDLRKRDIKVIFSVDLFNEGVDIPEVDTVLFLRPTDSATVFLQQLGRGLRLAEEKPCLTVLDFIGNQHRSFRFDRKLRALTGLSRTRLVAEVDEGFATLPAGCVIDLDRDVREIVLDNVKQALRLSWPDLARELRHLGDVPLDLFLRETGWELEDLYRRRGGWTALRRTAGLIPAEVSPSDETLGRAFGRMLHIDDDERLTFIADVLDGRRPAASREHRLLAMLDAALWNGTGEPSEVETRLARLLENTERCGELRSILGLLHEEIHRVTPGVDAEVPLRVHARYSKNEALAAFGVAKPANMREGVRWVAEHQADLLFVTIDKAEQHYSPTTLYHDRAITERLFQWESQSTLGIATPTAERYLNQRARGTSVHLFLRESKRDEGWGAPPYLYAGPMSYVSHERDRPIRIVWQLERALPGDVFHYAAVG</sequence>
<dbReference type="InterPro" id="IPR001736">
    <property type="entry name" value="PLipase_D/transphosphatidylase"/>
</dbReference>
<dbReference type="InterPro" id="IPR052511">
    <property type="entry name" value="ATP-dep_Helicase"/>
</dbReference>
<dbReference type="GO" id="GO:0016887">
    <property type="term" value="F:ATP hydrolysis activity"/>
    <property type="evidence" value="ECO:0007669"/>
    <property type="project" value="TreeGrafter"/>
</dbReference>
<dbReference type="Pfam" id="PF04851">
    <property type="entry name" value="ResIII"/>
    <property type="match status" value="1"/>
</dbReference>